<keyword evidence="5" id="KW-1185">Reference proteome</keyword>
<evidence type="ECO:0000313" key="4">
    <source>
        <dbReference type="EMBL" id="WZN63454.1"/>
    </source>
</evidence>
<keyword evidence="1" id="KW-0479">Metal-binding</keyword>
<dbReference type="Gene3D" id="3.30.40.10">
    <property type="entry name" value="Zinc/RING finger domain, C3HC4 (zinc finger)"/>
    <property type="match status" value="1"/>
</dbReference>
<dbReference type="AlphaFoldDB" id="A0AAX4PCK7"/>
<keyword evidence="1" id="KW-0862">Zinc</keyword>
<organism evidence="4 5">
    <name type="scientific">Chloropicon roscoffensis</name>
    <dbReference type="NCBI Taxonomy" id="1461544"/>
    <lineage>
        <taxon>Eukaryota</taxon>
        <taxon>Viridiplantae</taxon>
        <taxon>Chlorophyta</taxon>
        <taxon>Chloropicophyceae</taxon>
        <taxon>Chloropicales</taxon>
        <taxon>Chloropicaceae</taxon>
        <taxon>Chloropicon</taxon>
    </lineage>
</organism>
<feature type="region of interest" description="Disordered" evidence="2">
    <location>
        <begin position="328"/>
        <end position="359"/>
    </location>
</feature>
<feature type="compositionally biased region" description="Basic residues" evidence="2">
    <location>
        <begin position="329"/>
        <end position="341"/>
    </location>
</feature>
<protein>
    <recommendedName>
        <fullName evidence="3">RING-type domain-containing protein</fullName>
    </recommendedName>
</protein>
<keyword evidence="1" id="KW-0863">Zinc-finger</keyword>
<evidence type="ECO:0000256" key="2">
    <source>
        <dbReference type="SAM" id="MobiDB-lite"/>
    </source>
</evidence>
<dbReference type="Proteomes" id="UP001472866">
    <property type="component" value="Chromosome 07"/>
</dbReference>
<dbReference type="GO" id="GO:0008270">
    <property type="term" value="F:zinc ion binding"/>
    <property type="evidence" value="ECO:0007669"/>
    <property type="project" value="UniProtKB-KW"/>
</dbReference>
<evidence type="ECO:0000256" key="1">
    <source>
        <dbReference type="PROSITE-ProRule" id="PRU00175"/>
    </source>
</evidence>
<dbReference type="PANTHER" id="PTHR40237:SF1">
    <property type="entry name" value="LD44813P"/>
    <property type="match status" value="1"/>
</dbReference>
<proteinExistence type="predicted"/>
<evidence type="ECO:0000313" key="5">
    <source>
        <dbReference type="Proteomes" id="UP001472866"/>
    </source>
</evidence>
<dbReference type="PANTHER" id="PTHR40237">
    <property type="entry name" value="LD44813P"/>
    <property type="match status" value="1"/>
</dbReference>
<reference evidence="4 5" key="1">
    <citation type="submission" date="2024-03" db="EMBL/GenBank/DDBJ databases">
        <title>Complete genome sequence of the green alga Chloropicon roscoffensis RCC1871.</title>
        <authorList>
            <person name="Lemieux C."/>
            <person name="Pombert J.-F."/>
            <person name="Otis C."/>
            <person name="Turmel M."/>
        </authorList>
    </citation>
    <scope>NUCLEOTIDE SEQUENCE [LARGE SCALE GENOMIC DNA]</scope>
    <source>
        <strain evidence="4 5">RCC1871</strain>
    </source>
</reference>
<sequence>MGDNRSKEEQGRALAYARENISVSGTAKVESLSDVELAMHNKWNVSFKKQSGGEEVMDKRQAKHLARMEEEELRRILMKKEQEREERERAERERTTTTSGNEEVDDRKRFILGILSEAKEGIPEKVRIAFTSELVQLLYDYSSLNKAIVKVSFPKAFSPESRLVHVEVASKTLHEEVVQKLGLGLQQEVQKGSGQGANPITAVHSFCTSFLGKNHLLTAYEEIQRIKKEVLAPPSKVLGLENGKGAVKCRLQVEKYYIDIRVRVFCKNSVDYPDGNVEVSITESNLPEDLEKSFLALAEARIRLHGDEGEHLDASVLDDRPPEKEVQSKMKKKIHWKKKVNQTHASSRTEAEMKYKAQERERERVKRALEEARKGPKEQEPRIYTVVKFALDDLLNVVVKSKCPICDKKVLPSDPKHCSKIPSKMKADRLYCGHFYHHHCLETYMSNPPFDDTCHVCGAQINHHRFSDTREQLEKRWAQKQARQREIQDLEDLFGM</sequence>
<feature type="domain" description="RING-type" evidence="3">
    <location>
        <begin position="403"/>
        <end position="457"/>
    </location>
</feature>
<feature type="region of interest" description="Disordered" evidence="2">
    <location>
        <begin position="79"/>
        <end position="101"/>
    </location>
</feature>
<accession>A0AAX4PCK7</accession>
<name>A0AAX4PCK7_9CHLO</name>
<feature type="compositionally biased region" description="Basic and acidic residues" evidence="2">
    <location>
        <begin position="347"/>
        <end position="359"/>
    </location>
</feature>
<dbReference type="PROSITE" id="PS50089">
    <property type="entry name" value="ZF_RING_2"/>
    <property type="match status" value="1"/>
</dbReference>
<dbReference type="InterPro" id="IPR001841">
    <property type="entry name" value="Znf_RING"/>
</dbReference>
<evidence type="ECO:0000259" key="3">
    <source>
        <dbReference type="PROSITE" id="PS50089"/>
    </source>
</evidence>
<dbReference type="SUPFAM" id="SSF57850">
    <property type="entry name" value="RING/U-box"/>
    <property type="match status" value="1"/>
</dbReference>
<feature type="compositionally biased region" description="Basic and acidic residues" evidence="2">
    <location>
        <begin position="79"/>
        <end position="95"/>
    </location>
</feature>
<gene>
    <name evidence="4" type="ORF">HKI87_07g50030</name>
</gene>
<dbReference type="InterPro" id="IPR013083">
    <property type="entry name" value="Znf_RING/FYVE/PHD"/>
</dbReference>
<dbReference type="EMBL" id="CP151507">
    <property type="protein sequence ID" value="WZN63454.1"/>
    <property type="molecule type" value="Genomic_DNA"/>
</dbReference>